<protein>
    <submittedName>
        <fullName evidence="4">Response regulator containing a CheY-like receiver domain and an HD-GYP domain</fullName>
    </submittedName>
</protein>
<evidence type="ECO:0000313" key="4">
    <source>
        <dbReference type="EMBL" id="CCG07361.1"/>
    </source>
</evidence>
<dbReference type="eggNOG" id="COG3437">
    <property type="taxonomic scope" value="Bacteria"/>
</dbReference>
<dbReference type="Gene3D" id="3.40.50.2300">
    <property type="match status" value="1"/>
</dbReference>
<accession>H6SQP6</accession>
<dbReference type="InterPro" id="IPR037522">
    <property type="entry name" value="HD_GYP_dom"/>
</dbReference>
<dbReference type="KEGG" id="rpm:RSPPHO_00735"/>
<dbReference type="SMART" id="SM00448">
    <property type="entry name" value="REC"/>
    <property type="match status" value="1"/>
</dbReference>
<dbReference type="RefSeq" id="WP_014414001.1">
    <property type="nucleotide sequence ID" value="NC_017059.1"/>
</dbReference>
<dbReference type="CDD" id="cd00077">
    <property type="entry name" value="HDc"/>
    <property type="match status" value="1"/>
</dbReference>
<keyword evidence="5" id="KW-1185">Reference proteome</keyword>
<dbReference type="Pfam" id="PF13487">
    <property type="entry name" value="HD_5"/>
    <property type="match status" value="1"/>
</dbReference>
<dbReference type="STRING" id="1150469.RSPPHO_00735"/>
<dbReference type="PATRIC" id="fig|1150469.3.peg.846"/>
<dbReference type="EMBL" id="HE663493">
    <property type="protein sequence ID" value="CCG07361.1"/>
    <property type="molecule type" value="Genomic_DNA"/>
</dbReference>
<feature type="modified residue" description="4-aspartylphosphate" evidence="1">
    <location>
        <position position="63"/>
    </location>
</feature>
<keyword evidence="1" id="KW-0597">Phosphoprotein</keyword>
<dbReference type="InterPro" id="IPR011006">
    <property type="entry name" value="CheY-like_superfamily"/>
</dbReference>
<evidence type="ECO:0000259" key="2">
    <source>
        <dbReference type="PROSITE" id="PS50110"/>
    </source>
</evidence>
<dbReference type="InterPro" id="IPR052020">
    <property type="entry name" value="Cyclic_di-GMP/3'3'-cGAMP_PDE"/>
</dbReference>
<reference evidence="4 5" key="1">
    <citation type="submission" date="2012-02" db="EMBL/GenBank/DDBJ databases">
        <title>Shotgun genome sequence of Phaeospirillum photometricum DSM 122.</title>
        <authorList>
            <person name="Duquesne K."/>
            <person name="Sturgis J."/>
        </authorList>
    </citation>
    <scope>NUCLEOTIDE SEQUENCE [LARGE SCALE GENOMIC DNA]</scope>
    <source>
        <strain evidence="5">DSM122</strain>
    </source>
</reference>
<dbReference type="GO" id="GO:0008081">
    <property type="term" value="F:phosphoric diester hydrolase activity"/>
    <property type="evidence" value="ECO:0007669"/>
    <property type="project" value="UniProtKB-ARBA"/>
</dbReference>
<organism evidence="4 5">
    <name type="scientific">Pararhodospirillum photometricum DSM 122</name>
    <dbReference type="NCBI Taxonomy" id="1150469"/>
    <lineage>
        <taxon>Bacteria</taxon>
        <taxon>Pseudomonadati</taxon>
        <taxon>Pseudomonadota</taxon>
        <taxon>Alphaproteobacteria</taxon>
        <taxon>Rhodospirillales</taxon>
        <taxon>Rhodospirillaceae</taxon>
        <taxon>Pararhodospirillum</taxon>
    </lineage>
</organism>
<dbReference type="InterPro" id="IPR003607">
    <property type="entry name" value="HD/PDEase_dom"/>
</dbReference>
<gene>
    <name evidence="4" type="ORF">RSPPHO_00735</name>
</gene>
<dbReference type="HOGENOM" id="CLU_000445_92_10_5"/>
<sequence>MIPAVLAPLSDRPRLLIVDDEAMNIKVLVEMLRDDYALTVAKNGVQALERMAMDPAPDLVLLDVMMPGMDGHEVCRRMKQDPRLADVPVIFVTALGDPNDELHGFDLGAVDYLTKPLTPLLAKARVRTHVQLARAQRALENYSHTLEARVAERTQEVERVQAVTIRALASLAETRDNETGNHIRRTQHYVRALALHLHAHPRFAGQLDDRTIDLLFKSAPLHDVGKVGIPDRILLKPGPLTDEEFTIMKTHTVLGRSALRAAVEEGGESEIAFLRHACDIAAYHHEKWDGTGYPEGLAGEAIPLSARLMAVADVYDALISRRVYKPPFPHARARELIVADRGARFDPDIVDAFLALEDVFRDIRNRYCDEDEIDPS</sequence>
<dbReference type="GO" id="GO:0000160">
    <property type="term" value="P:phosphorelay signal transduction system"/>
    <property type="evidence" value="ECO:0007669"/>
    <property type="project" value="InterPro"/>
</dbReference>
<evidence type="ECO:0000256" key="1">
    <source>
        <dbReference type="PROSITE-ProRule" id="PRU00169"/>
    </source>
</evidence>
<dbReference type="PANTHER" id="PTHR45228">
    <property type="entry name" value="CYCLIC DI-GMP PHOSPHODIESTERASE TM_0186-RELATED"/>
    <property type="match status" value="1"/>
</dbReference>
<dbReference type="PROSITE" id="PS50110">
    <property type="entry name" value="RESPONSE_REGULATORY"/>
    <property type="match status" value="1"/>
</dbReference>
<dbReference type="PANTHER" id="PTHR45228:SF5">
    <property type="entry name" value="CYCLIC DI-GMP PHOSPHODIESTERASE VC_1348-RELATED"/>
    <property type="match status" value="1"/>
</dbReference>
<feature type="domain" description="Response regulatory" evidence="2">
    <location>
        <begin position="14"/>
        <end position="130"/>
    </location>
</feature>
<dbReference type="AlphaFoldDB" id="H6SQP6"/>
<evidence type="ECO:0000259" key="3">
    <source>
        <dbReference type="PROSITE" id="PS51832"/>
    </source>
</evidence>
<dbReference type="Proteomes" id="UP000033220">
    <property type="component" value="Chromosome DSM 122"/>
</dbReference>
<dbReference type="SUPFAM" id="SSF109604">
    <property type="entry name" value="HD-domain/PDEase-like"/>
    <property type="match status" value="1"/>
</dbReference>
<dbReference type="PROSITE" id="PS51832">
    <property type="entry name" value="HD_GYP"/>
    <property type="match status" value="1"/>
</dbReference>
<dbReference type="SUPFAM" id="SSF52172">
    <property type="entry name" value="CheY-like"/>
    <property type="match status" value="1"/>
</dbReference>
<proteinExistence type="predicted"/>
<dbReference type="Gene3D" id="1.10.3210.10">
    <property type="entry name" value="Hypothetical protein af1432"/>
    <property type="match status" value="1"/>
</dbReference>
<name>H6SQP6_PARPM</name>
<dbReference type="InterPro" id="IPR001789">
    <property type="entry name" value="Sig_transdc_resp-reg_receiver"/>
</dbReference>
<feature type="domain" description="HD-GYP" evidence="3">
    <location>
        <begin position="157"/>
        <end position="369"/>
    </location>
</feature>
<dbReference type="SMART" id="SM00471">
    <property type="entry name" value="HDc"/>
    <property type="match status" value="1"/>
</dbReference>
<dbReference type="OrthoDB" id="9176789at2"/>
<dbReference type="Pfam" id="PF00072">
    <property type="entry name" value="Response_reg"/>
    <property type="match status" value="1"/>
</dbReference>
<evidence type="ECO:0000313" key="5">
    <source>
        <dbReference type="Proteomes" id="UP000033220"/>
    </source>
</evidence>